<dbReference type="InterPro" id="IPR011006">
    <property type="entry name" value="CheY-like_superfamily"/>
</dbReference>
<dbReference type="Gene3D" id="3.30.70.1230">
    <property type="entry name" value="Nucleotide cyclase"/>
    <property type="match status" value="1"/>
</dbReference>
<dbReference type="SUPFAM" id="SSF48452">
    <property type="entry name" value="TPR-like"/>
    <property type="match status" value="1"/>
</dbReference>
<feature type="compositionally biased region" description="Basic and acidic residues" evidence="4">
    <location>
        <begin position="167"/>
        <end position="178"/>
    </location>
</feature>
<keyword evidence="3" id="KW-0597">Phosphoprotein</keyword>
<dbReference type="SUPFAM" id="SSF52172">
    <property type="entry name" value="CheY-like"/>
    <property type="match status" value="1"/>
</dbReference>
<keyword evidence="1" id="KW-0547">Nucleotide-binding</keyword>
<evidence type="ECO:0000256" key="4">
    <source>
        <dbReference type="SAM" id="MobiDB-lite"/>
    </source>
</evidence>
<dbReference type="Proteomes" id="UP001605036">
    <property type="component" value="Unassembled WGS sequence"/>
</dbReference>
<feature type="domain" description="Response regulatory" evidence="5">
    <location>
        <begin position="24"/>
        <end position="139"/>
    </location>
</feature>
<sequence length="1614" mass="179520">MSRKISRPATPDIEDGSNIESDMTVLVVDDHLMHRVVLRQMLTKLKCEVMEADSGKAAVAANSKEQFDAIFMDINMPLMDGCHATRLIRESNRPKTPVIGVCTKCDEDMRKRCINAGMNQLLVKPLVMSQLVSLLRRLKSAQNQDISIDGLAVEKTQLPGGAIEEVYTEHEKPRDPSKEATTSNPVKDSRRRDSQLRKGKEQRRESEQIRQHTMNFSQSKYGTTTVAAADAPVVLTMKVLVGMGQVAMLSVGGGPQLPSGKPRWEYFMVDVPVLSVTGAQELRKPMEQLRLCEQVATPGSVIMSPEVWAHCQTYCEAKDLADGFVQLVHVKTHSFTRPPLEVPYDVRRVPVAINILKRVRNGKLLCTCIGSKKRCEYTAFGNCINLSARLMKKANNEVLIDMDTYRLTNREFEVEALPPMNIKGRKGPIDVYRVTGSKISRVGVKTVRRSSADGASTSSPGILGSDLRTTLCGRKVEMDFLMSKIHAFIASYSKVSSSEHTNQALKADALLQAAEVGDTCSNRNVLDEAREVNPSVEHKVSVVKQFGYTVIVIIGDAGMGKTTLMQAAGSDLKGLPVQMVDVGGASNNMLVYGVWVKLLLDLIPFDPMASPEERGIIVLKHLHSDLREKAYLLKDVLKVQFKDSSPGNGMHTGREKSEKLRRSISEKVFVRKGSSRRISFISTLAAKGALLVSGRSSRIDTESESGSQTSVSLDSAFASEMESAKDSDAEDVRLGRSSYSESPHSVETQLVTTEGLTENADFLAKKRSSIDSTSEMDINDSEVLSLLSSSPDTAPKSAVTETNSSGFHRDRRRSSTEMHLSKTSSPEVKVHWLGQLLLDLLLATAKKPLVVFLEDAHLMDNPSWSLLRRLSEEKKSGILVVAACRPMGKHAPKEFSKIIEAKSTLQLHLKELDALSTETLVRRTIISALNSDISIPSQVFRAISRRTQGHPLFSEQMAMALVELTLKSADNLKGSPNALRMLDLDTFNFSHSMEALITSRVDLLEPNHGLVLKVASVMGLSFSVHELQPIICQQLQRENTACLDMTQLNVILHGLEKLNFIVHHPTDPEGVYSFSNSVSRDVIYEMLPIKQRRTIHADVAEELLKQANSSVHCVTIAEHYTMACRDVEEMEIDLTAIAIDHWEEAASNALFKLGQYKLAIQYYENAISLGRIVHDHIHPQRIARWHYYLGQAFSALGKIEDSFRNAVMALDYMGENHSDKQQGSTGCSSSLTAEISSWTSQCRIGALRWLTGRVENEQDLLFTCGALALLSSLLISKDEVSTARKVTKRYVTVAKSASRLQPLELARAYVLNAVVAKSASHAKYKYQRSLDILRIQPMNKQPAIQTGDTHFYLGILYQFRGKWVRAQKHILEAERMYKTSQGRRQLDACRCLSASGHFFQGQVETALGLTTRVQEHEHEHPQLLFWSGFMVVACLDSLKRYKESAQVLARLKEKTCPLEHLALQIKALGWVSAIHVGDYRAAAQEAIVYVPQLLEIEPVSPAFSLAYASAAEVLLNSLEKQDMPDEDRIVKEKLVERVVKFFKAASNRLAICYSDYRFYEARLTLIRGNKGLAISLFEEAMKQALKLKMVPQATRAGDWLETCSRSPSNGDEFK</sequence>
<feature type="compositionally biased region" description="Polar residues" evidence="4">
    <location>
        <begin position="737"/>
        <end position="748"/>
    </location>
</feature>
<dbReference type="SUPFAM" id="SSF52540">
    <property type="entry name" value="P-loop containing nucleoside triphosphate hydrolases"/>
    <property type="match status" value="1"/>
</dbReference>
<feature type="compositionally biased region" description="Basic and acidic residues" evidence="4">
    <location>
        <begin position="187"/>
        <end position="209"/>
    </location>
</feature>
<evidence type="ECO:0000313" key="6">
    <source>
        <dbReference type="EMBL" id="KAL2633088.1"/>
    </source>
</evidence>
<evidence type="ECO:0000259" key="5">
    <source>
        <dbReference type="PROSITE" id="PS50110"/>
    </source>
</evidence>
<protein>
    <recommendedName>
        <fullName evidence="5">Response regulatory domain-containing protein</fullName>
    </recommendedName>
</protein>
<keyword evidence="2" id="KW-0067">ATP-binding</keyword>
<dbReference type="InterPro" id="IPR001789">
    <property type="entry name" value="Sig_transdc_resp-reg_receiver"/>
</dbReference>
<dbReference type="PANTHER" id="PTHR16305:SF28">
    <property type="entry name" value="GUANYLATE CYCLASE DOMAIN-CONTAINING PROTEIN"/>
    <property type="match status" value="1"/>
</dbReference>
<reference evidence="6 7" key="1">
    <citation type="submission" date="2024-09" db="EMBL/GenBank/DDBJ databases">
        <title>Chromosome-scale assembly of Riccia fluitans.</title>
        <authorList>
            <person name="Paukszto L."/>
            <person name="Sawicki J."/>
            <person name="Karawczyk K."/>
            <person name="Piernik-Szablinska J."/>
            <person name="Szczecinska M."/>
            <person name="Mazdziarz M."/>
        </authorList>
    </citation>
    <scope>NUCLEOTIDE SEQUENCE [LARGE SCALE GENOMIC DNA]</scope>
    <source>
        <strain evidence="6">Rf_01</strain>
        <tissue evidence="6">Aerial parts of the thallus</tissue>
    </source>
</reference>
<feature type="modified residue" description="4-aspartylphosphate" evidence="3">
    <location>
        <position position="73"/>
    </location>
</feature>
<comment type="caution">
    <text evidence="6">The sequence shown here is derived from an EMBL/GenBank/DDBJ whole genome shotgun (WGS) entry which is preliminary data.</text>
</comment>
<dbReference type="SMART" id="SM00382">
    <property type="entry name" value="AAA"/>
    <property type="match status" value="1"/>
</dbReference>
<name>A0ABD1YQY9_9MARC</name>
<evidence type="ECO:0000256" key="2">
    <source>
        <dbReference type="ARBA" id="ARBA00022840"/>
    </source>
</evidence>
<evidence type="ECO:0000256" key="1">
    <source>
        <dbReference type="ARBA" id="ARBA00022741"/>
    </source>
</evidence>
<feature type="region of interest" description="Disordered" evidence="4">
    <location>
        <begin position="166"/>
        <end position="209"/>
    </location>
</feature>
<dbReference type="InterPro" id="IPR027417">
    <property type="entry name" value="P-loop_NTPase"/>
</dbReference>
<dbReference type="PANTHER" id="PTHR16305">
    <property type="entry name" value="TESTICULAR SOLUBLE ADENYLYL CYCLASE"/>
    <property type="match status" value="1"/>
</dbReference>
<dbReference type="PROSITE" id="PS50110">
    <property type="entry name" value="RESPONSE_REGULATORY"/>
    <property type="match status" value="1"/>
</dbReference>
<dbReference type="EMBL" id="JBHFFA010000003">
    <property type="protein sequence ID" value="KAL2633088.1"/>
    <property type="molecule type" value="Genomic_DNA"/>
</dbReference>
<proteinExistence type="predicted"/>
<evidence type="ECO:0000256" key="3">
    <source>
        <dbReference type="PROSITE-ProRule" id="PRU00169"/>
    </source>
</evidence>
<dbReference type="InterPro" id="IPR003593">
    <property type="entry name" value="AAA+_ATPase"/>
</dbReference>
<evidence type="ECO:0000313" key="7">
    <source>
        <dbReference type="Proteomes" id="UP001605036"/>
    </source>
</evidence>
<gene>
    <name evidence="6" type="ORF">R1flu_004567</name>
</gene>
<dbReference type="InterPro" id="IPR029787">
    <property type="entry name" value="Nucleotide_cyclase"/>
</dbReference>
<feature type="region of interest" description="Disordered" evidence="4">
    <location>
        <begin position="787"/>
        <end position="824"/>
    </location>
</feature>
<keyword evidence="7" id="KW-1185">Reference proteome</keyword>
<dbReference type="Gene3D" id="3.40.50.2300">
    <property type="match status" value="1"/>
</dbReference>
<feature type="region of interest" description="Disordered" evidence="4">
    <location>
        <begin position="696"/>
        <end position="748"/>
    </location>
</feature>
<dbReference type="InterPro" id="IPR001054">
    <property type="entry name" value="A/G_cyclase"/>
</dbReference>
<dbReference type="SUPFAM" id="SSF55073">
    <property type="entry name" value="Nucleotide cyclase"/>
    <property type="match status" value="1"/>
</dbReference>
<dbReference type="Pfam" id="PF00211">
    <property type="entry name" value="Guanylate_cyc"/>
    <property type="match status" value="1"/>
</dbReference>
<feature type="compositionally biased region" description="Polar residues" evidence="4">
    <location>
        <begin position="704"/>
        <end position="713"/>
    </location>
</feature>
<accession>A0ABD1YQY9</accession>
<dbReference type="Pfam" id="PF00072">
    <property type="entry name" value="Response_reg"/>
    <property type="match status" value="1"/>
</dbReference>
<dbReference type="SMART" id="SM00448">
    <property type="entry name" value="REC"/>
    <property type="match status" value="1"/>
</dbReference>
<dbReference type="InterPro" id="IPR011990">
    <property type="entry name" value="TPR-like_helical_dom_sf"/>
</dbReference>
<dbReference type="Gene3D" id="1.25.40.10">
    <property type="entry name" value="Tetratricopeptide repeat domain"/>
    <property type="match status" value="1"/>
</dbReference>
<feature type="compositionally biased region" description="Basic and acidic residues" evidence="4">
    <location>
        <begin position="722"/>
        <end position="734"/>
    </location>
</feature>
<dbReference type="GO" id="GO:0005524">
    <property type="term" value="F:ATP binding"/>
    <property type="evidence" value="ECO:0007669"/>
    <property type="project" value="UniProtKB-KW"/>
</dbReference>
<organism evidence="6 7">
    <name type="scientific">Riccia fluitans</name>
    <dbReference type="NCBI Taxonomy" id="41844"/>
    <lineage>
        <taxon>Eukaryota</taxon>
        <taxon>Viridiplantae</taxon>
        <taxon>Streptophyta</taxon>
        <taxon>Embryophyta</taxon>
        <taxon>Marchantiophyta</taxon>
        <taxon>Marchantiopsida</taxon>
        <taxon>Marchantiidae</taxon>
        <taxon>Marchantiales</taxon>
        <taxon>Ricciaceae</taxon>
        <taxon>Riccia</taxon>
    </lineage>
</organism>
<dbReference type="CDD" id="cd17546">
    <property type="entry name" value="REC_hyHK_CKI1_RcsC-like"/>
    <property type="match status" value="1"/>
</dbReference>